<proteinExistence type="predicted"/>
<dbReference type="EMBL" id="JBHMAF010000155">
    <property type="protein sequence ID" value="MFB9760561.1"/>
    <property type="molecule type" value="Genomic_DNA"/>
</dbReference>
<reference evidence="1 2" key="1">
    <citation type="submission" date="2024-09" db="EMBL/GenBank/DDBJ databases">
        <authorList>
            <person name="Sun Q."/>
            <person name="Mori K."/>
        </authorList>
    </citation>
    <scope>NUCLEOTIDE SEQUENCE [LARGE SCALE GENOMIC DNA]</scope>
    <source>
        <strain evidence="1 2">JCM 11201</strain>
    </source>
</reference>
<gene>
    <name evidence="1" type="ORF">ACFFMS_19795</name>
</gene>
<comment type="caution">
    <text evidence="1">The sequence shown here is derived from an EMBL/GenBank/DDBJ whole genome shotgun (WGS) entry which is preliminary data.</text>
</comment>
<protein>
    <recommendedName>
        <fullName evidence="3">Core-binding (CB) domain-containing protein</fullName>
    </recommendedName>
</protein>
<evidence type="ECO:0000313" key="2">
    <source>
        <dbReference type="Proteomes" id="UP001589609"/>
    </source>
</evidence>
<evidence type="ECO:0008006" key="3">
    <source>
        <dbReference type="Google" id="ProtNLM"/>
    </source>
</evidence>
<evidence type="ECO:0000313" key="1">
    <source>
        <dbReference type="EMBL" id="MFB9760561.1"/>
    </source>
</evidence>
<dbReference type="RefSeq" id="WP_379950868.1">
    <property type="nucleotide sequence ID" value="NZ_JBHMAF010000155.1"/>
</dbReference>
<keyword evidence="2" id="KW-1185">Reference proteome</keyword>
<organism evidence="1 2">
    <name type="scientific">Ectobacillus funiculus</name>
    <dbReference type="NCBI Taxonomy" id="137993"/>
    <lineage>
        <taxon>Bacteria</taxon>
        <taxon>Bacillati</taxon>
        <taxon>Bacillota</taxon>
        <taxon>Bacilli</taxon>
        <taxon>Bacillales</taxon>
        <taxon>Bacillaceae</taxon>
        <taxon>Ectobacillus</taxon>
    </lineage>
</organism>
<accession>A0ABV5WIV9</accession>
<sequence length="110" mass="13287">MEMIYYFVHRQKHVDKNETLSETTVKDYIRGIFQFYKHWLQYPASSHHEEASQEQTGSYLQFLEPRHIEMYQTDWIPEKAGYKPATIAEPKHSFNITLVSRFILYYVFST</sequence>
<name>A0ABV5WIV9_9BACI</name>
<dbReference type="Proteomes" id="UP001589609">
    <property type="component" value="Unassembled WGS sequence"/>
</dbReference>